<comment type="similarity">
    <text evidence="2 3 4">Belongs to the small heat shock protein (HSP20) family.</text>
</comment>
<proteinExistence type="inferred from homology"/>
<dbReference type="Pfam" id="PF00011">
    <property type="entry name" value="HSP20"/>
    <property type="match status" value="1"/>
</dbReference>
<keyword evidence="1" id="KW-0346">Stress response</keyword>
<evidence type="ECO:0000313" key="6">
    <source>
        <dbReference type="Proteomes" id="UP000695000"/>
    </source>
</evidence>
<name>A0ABM1NCF6_NICVS</name>
<dbReference type="PANTHER" id="PTHR45640:SF13">
    <property type="entry name" value="HEAT SHOCK PROTEIN 22-RELATED"/>
    <property type="match status" value="1"/>
</dbReference>
<dbReference type="InterPro" id="IPR001436">
    <property type="entry name" value="Alpha-crystallin/sHSP_animal"/>
</dbReference>
<evidence type="ECO:0000256" key="2">
    <source>
        <dbReference type="PIRNR" id="PIRNR036514"/>
    </source>
</evidence>
<sequence length="179" mass="20457">MSLLPFFFGDRINCSRSSRILDQHFGVPLQIDDLYQTAIPEEFRTMMRFPGYFRPWRTTAANIDNGSTISLEKDMFQVNLDVKQFKPEEITVKVTGNNEITIEGKHEEQQDEHGFISRHFVRKYIVPQGCNIEGVVSQLSSDGVLSISAPRQETTSIEHKVIPITQTGKPTVKLEEQKN</sequence>
<evidence type="ECO:0000256" key="3">
    <source>
        <dbReference type="PROSITE-ProRule" id="PRU00285"/>
    </source>
</evidence>
<dbReference type="PIRSF" id="PIRSF036514">
    <property type="entry name" value="Sm_HSP_B1"/>
    <property type="match status" value="1"/>
</dbReference>
<dbReference type="PRINTS" id="PR00299">
    <property type="entry name" value="ACRYSTALLIN"/>
</dbReference>
<dbReference type="Proteomes" id="UP000695000">
    <property type="component" value="Unplaced"/>
</dbReference>
<protein>
    <submittedName>
        <fullName evidence="7">Protein lethal(2)essential for life-like</fullName>
    </submittedName>
</protein>
<dbReference type="PANTHER" id="PTHR45640">
    <property type="entry name" value="HEAT SHOCK PROTEIN HSP-12.2-RELATED"/>
    <property type="match status" value="1"/>
</dbReference>
<dbReference type="PROSITE" id="PS01031">
    <property type="entry name" value="SHSP"/>
    <property type="match status" value="1"/>
</dbReference>
<dbReference type="InterPro" id="IPR002068">
    <property type="entry name" value="A-crystallin/Hsp20_dom"/>
</dbReference>
<gene>
    <name evidence="7" type="primary">LOC108568098</name>
</gene>
<organism evidence="6 7">
    <name type="scientific">Nicrophorus vespilloides</name>
    <name type="common">Boreal carrion beetle</name>
    <dbReference type="NCBI Taxonomy" id="110193"/>
    <lineage>
        <taxon>Eukaryota</taxon>
        <taxon>Metazoa</taxon>
        <taxon>Ecdysozoa</taxon>
        <taxon>Arthropoda</taxon>
        <taxon>Hexapoda</taxon>
        <taxon>Insecta</taxon>
        <taxon>Pterygota</taxon>
        <taxon>Neoptera</taxon>
        <taxon>Endopterygota</taxon>
        <taxon>Coleoptera</taxon>
        <taxon>Polyphaga</taxon>
        <taxon>Staphyliniformia</taxon>
        <taxon>Silphidae</taxon>
        <taxon>Nicrophorinae</taxon>
        <taxon>Nicrophorus</taxon>
    </lineage>
</organism>
<accession>A0ABM1NCF6</accession>
<keyword evidence="6" id="KW-1185">Reference proteome</keyword>
<dbReference type="InterPro" id="IPR055269">
    <property type="entry name" value="Alpha-crystallin/HSP_16"/>
</dbReference>
<dbReference type="GeneID" id="108568098"/>
<evidence type="ECO:0000256" key="1">
    <source>
        <dbReference type="ARBA" id="ARBA00023016"/>
    </source>
</evidence>
<evidence type="ECO:0000259" key="5">
    <source>
        <dbReference type="PROSITE" id="PS01031"/>
    </source>
</evidence>
<dbReference type="SUPFAM" id="SSF49764">
    <property type="entry name" value="HSP20-like chaperones"/>
    <property type="match status" value="1"/>
</dbReference>
<evidence type="ECO:0000256" key="4">
    <source>
        <dbReference type="RuleBase" id="RU003616"/>
    </source>
</evidence>
<feature type="domain" description="SHSP" evidence="5">
    <location>
        <begin position="58"/>
        <end position="167"/>
    </location>
</feature>
<reference evidence="7" key="1">
    <citation type="submission" date="2025-08" db="UniProtKB">
        <authorList>
            <consortium name="RefSeq"/>
        </authorList>
    </citation>
    <scope>IDENTIFICATION</scope>
    <source>
        <tissue evidence="7">Whole Larva</tissue>
    </source>
</reference>
<dbReference type="Gene3D" id="2.60.40.790">
    <property type="match status" value="1"/>
</dbReference>
<evidence type="ECO:0000313" key="7">
    <source>
        <dbReference type="RefSeq" id="XP_017784506.1"/>
    </source>
</evidence>
<dbReference type="CDD" id="cd06526">
    <property type="entry name" value="metazoan_ACD"/>
    <property type="match status" value="1"/>
</dbReference>
<dbReference type="RefSeq" id="XP_017784506.1">
    <property type="nucleotide sequence ID" value="XM_017929017.1"/>
</dbReference>
<dbReference type="InterPro" id="IPR008978">
    <property type="entry name" value="HSP20-like_chaperone"/>
</dbReference>